<evidence type="ECO:0000313" key="2">
    <source>
        <dbReference type="Proteomes" id="UP000319732"/>
    </source>
</evidence>
<dbReference type="Proteomes" id="UP000319732">
    <property type="component" value="Unassembled WGS sequence"/>
</dbReference>
<keyword evidence="2" id="KW-1185">Reference proteome</keyword>
<name>A0A545TZQ2_9GAMM</name>
<dbReference type="OrthoDB" id="289205at2"/>
<proteinExistence type="predicted"/>
<comment type="caution">
    <text evidence="1">The sequence shown here is derived from an EMBL/GenBank/DDBJ whole genome shotgun (WGS) entry which is preliminary data.</text>
</comment>
<evidence type="ECO:0000313" key="1">
    <source>
        <dbReference type="EMBL" id="TQV82685.1"/>
    </source>
</evidence>
<protein>
    <submittedName>
        <fullName evidence="1">Uncharacterized protein</fullName>
    </submittedName>
</protein>
<dbReference type="RefSeq" id="WP_142903701.1">
    <property type="nucleotide sequence ID" value="NZ_ML660090.1"/>
</dbReference>
<dbReference type="AlphaFoldDB" id="A0A545TZQ2"/>
<accession>A0A545TZQ2</accession>
<sequence>MYISHDQWMKGTKLGLTKPRSAKLKAVDNALQQYDLLRSQKQVRYLRTCFNTWKLSKGVDWEQSARNGKNLVSDLEKMLNMSDAQLAPIDIIRKEQQQLLQNMFRQKQLKSRGLGGMGKKKKAEVAFTLKKIKDGAGAAQQAVKGSPSDAGSTRDNVMSLVSELFNNAGPIGELQQEIAAELGQGFLADMIAEMVPYAGVMRSGYNVFDNWKKTAKSAYAKHRVNKVKDVAAAGDPRRAVDAIIRVLEREKNEYLIKASRSTVTFTAKVAVHATGAGGLGDPIIGGVSAMANLVHLIYLIGRDYEEKKEINQVLASGVALDYRVFDVCPILGCYYIVCSNTSDVIDYIIDDIGAAAWMDDVELLAKRMHIVDKAARHLIDRHRYYFDNMPMLKMSSDMLKQRGIKVSKADKLSFYLKQKRAGIPV</sequence>
<gene>
    <name evidence="1" type="ORF">FKG94_08130</name>
</gene>
<organism evidence="1 2">
    <name type="scientific">Exilibacterium tricleocarpae</name>
    <dbReference type="NCBI Taxonomy" id="2591008"/>
    <lineage>
        <taxon>Bacteria</taxon>
        <taxon>Pseudomonadati</taxon>
        <taxon>Pseudomonadota</taxon>
        <taxon>Gammaproteobacteria</taxon>
        <taxon>Cellvibrionales</taxon>
        <taxon>Cellvibrionaceae</taxon>
        <taxon>Exilibacterium</taxon>
    </lineage>
</organism>
<dbReference type="EMBL" id="VHSG01000007">
    <property type="protein sequence ID" value="TQV82685.1"/>
    <property type="molecule type" value="Genomic_DNA"/>
</dbReference>
<reference evidence="1 2" key="1">
    <citation type="submission" date="2019-06" db="EMBL/GenBank/DDBJ databases">
        <title>Whole genome sequence for Cellvibrionaceae sp. R142.</title>
        <authorList>
            <person name="Wang G."/>
        </authorList>
    </citation>
    <scope>NUCLEOTIDE SEQUENCE [LARGE SCALE GENOMIC DNA]</scope>
    <source>
        <strain evidence="1 2">R142</strain>
    </source>
</reference>